<dbReference type="Gene3D" id="3.30.390.10">
    <property type="entry name" value="Enolase-like, N-terminal domain"/>
    <property type="match status" value="1"/>
</dbReference>
<evidence type="ECO:0000256" key="1">
    <source>
        <dbReference type="ARBA" id="ARBA00001946"/>
    </source>
</evidence>
<keyword evidence="6" id="KW-1185">Reference proteome</keyword>
<dbReference type="EMBL" id="JACCAA010000001">
    <property type="protein sequence ID" value="NYG59861.1"/>
    <property type="molecule type" value="Genomic_DNA"/>
</dbReference>
<dbReference type="InterPro" id="IPR036849">
    <property type="entry name" value="Enolase-like_C_sf"/>
</dbReference>
<feature type="domain" description="Mandelate racemase/muconate lactonizing enzyme C-terminal" evidence="4">
    <location>
        <begin position="135"/>
        <end position="231"/>
    </location>
</feature>
<evidence type="ECO:0000256" key="3">
    <source>
        <dbReference type="ARBA" id="ARBA00022842"/>
    </source>
</evidence>
<protein>
    <submittedName>
        <fullName evidence="5">L-alanine-DL-glutamate epimerase-like enolase superfamily enzyme</fullName>
    </submittedName>
</protein>
<evidence type="ECO:0000313" key="6">
    <source>
        <dbReference type="Proteomes" id="UP000540656"/>
    </source>
</evidence>
<dbReference type="InterPro" id="IPR046945">
    <property type="entry name" value="RHMD-like"/>
</dbReference>
<comment type="caution">
    <text evidence="5">The sequence shown here is derived from an EMBL/GenBank/DDBJ whole genome shotgun (WGS) entry which is preliminary data.</text>
</comment>
<organism evidence="5 6">
    <name type="scientific">Nocardioides daedukensis</name>
    <dbReference type="NCBI Taxonomy" id="634462"/>
    <lineage>
        <taxon>Bacteria</taxon>
        <taxon>Bacillati</taxon>
        <taxon>Actinomycetota</taxon>
        <taxon>Actinomycetes</taxon>
        <taxon>Propionibacteriales</taxon>
        <taxon>Nocardioidaceae</taxon>
        <taxon>Nocardioides</taxon>
    </lineage>
</organism>
<dbReference type="RefSeq" id="WP_179502868.1">
    <property type="nucleotide sequence ID" value="NZ_JACCAA010000001.1"/>
</dbReference>
<dbReference type="SUPFAM" id="SSF51604">
    <property type="entry name" value="Enolase C-terminal domain-like"/>
    <property type="match status" value="1"/>
</dbReference>
<comment type="cofactor">
    <cofactor evidence="1">
        <name>Mg(2+)</name>
        <dbReference type="ChEBI" id="CHEBI:18420"/>
    </cofactor>
</comment>
<dbReference type="GO" id="GO:0016052">
    <property type="term" value="P:carbohydrate catabolic process"/>
    <property type="evidence" value="ECO:0007669"/>
    <property type="project" value="TreeGrafter"/>
</dbReference>
<dbReference type="GO" id="GO:0000287">
    <property type="term" value="F:magnesium ion binding"/>
    <property type="evidence" value="ECO:0007669"/>
    <property type="project" value="TreeGrafter"/>
</dbReference>
<dbReference type="Pfam" id="PF02746">
    <property type="entry name" value="MR_MLE_N"/>
    <property type="match status" value="1"/>
</dbReference>
<keyword evidence="3" id="KW-0460">Magnesium</keyword>
<evidence type="ECO:0000259" key="4">
    <source>
        <dbReference type="SMART" id="SM00922"/>
    </source>
</evidence>
<dbReference type="PANTHER" id="PTHR13794:SF58">
    <property type="entry name" value="MITOCHONDRIAL ENOLASE SUPERFAMILY MEMBER 1"/>
    <property type="match status" value="1"/>
</dbReference>
<dbReference type="InterPro" id="IPR013341">
    <property type="entry name" value="Mandelate_racemase_N_dom"/>
</dbReference>
<evidence type="ECO:0000256" key="2">
    <source>
        <dbReference type="ARBA" id="ARBA00022723"/>
    </source>
</evidence>
<reference evidence="5 6" key="1">
    <citation type="submission" date="2020-07" db="EMBL/GenBank/DDBJ databases">
        <title>Sequencing the genomes of 1000 actinobacteria strains.</title>
        <authorList>
            <person name="Klenk H.-P."/>
        </authorList>
    </citation>
    <scope>NUCLEOTIDE SEQUENCE [LARGE SCALE GENOMIC DNA]</scope>
    <source>
        <strain evidence="5 6">DSM 23819</strain>
    </source>
</reference>
<dbReference type="PANTHER" id="PTHR13794">
    <property type="entry name" value="ENOLASE SUPERFAMILY, MANDELATE RACEMASE"/>
    <property type="match status" value="1"/>
</dbReference>
<dbReference type="AlphaFoldDB" id="A0A7Y9URK8"/>
<gene>
    <name evidence="5" type="ORF">BJ980_002784</name>
</gene>
<sequence>MKIIDVRATQLKSPDYEFKWKEEWEGRRIGLILLRIIGEDGNEGHCITWLVGNGQMEDSLPRLKQVLIGRDPHDVEAISYELSDSLAAPTGVSSAVDIALWDLIGKHHETPVYKLLGAARHKVRAYASTVYYPEVQDYVDLALQCRDEGFNAYKLHAFGVPDKDIEVCRAVREAVGDTMDLMLDPVNSYDRQGAFKVGRVLEELDFYWFEAPIPDTDIDGLVDLTRSLDIQVAGAESVMGGLKFLPQYVTRHAVDQVRGIGDFVGGISAMKKSAAMCEAFGINYEPHSYGSTLIQAAHFNVMLAIHNCDLVELPVPTGILDQGMKDTLRVNSEGFVDAPTKPGLGYEIDEDEIDKITVRELQVGEFSTHAGH</sequence>
<name>A0A7Y9URK8_9ACTN</name>
<accession>A0A7Y9URK8</accession>
<dbReference type="SUPFAM" id="SSF54826">
    <property type="entry name" value="Enolase N-terminal domain-like"/>
    <property type="match status" value="1"/>
</dbReference>
<proteinExistence type="predicted"/>
<dbReference type="InterPro" id="IPR029017">
    <property type="entry name" value="Enolase-like_N"/>
</dbReference>
<evidence type="ECO:0000313" key="5">
    <source>
        <dbReference type="EMBL" id="NYG59861.1"/>
    </source>
</evidence>
<dbReference type="Pfam" id="PF13378">
    <property type="entry name" value="MR_MLE_C"/>
    <property type="match status" value="1"/>
</dbReference>
<dbReference type="Proteomes" id="UP000540656">
    <property type="component" value="Unassembled WGS sequence"/>
</dbReference>
<keyword evidence="2" id="KW-0479">Metal-binding</keyword>
<dbReference type="GO" id="GO:0016836">
    <property type="term" value="F:hydro-lyase activity"/>
    <property type="evidence" value="ECO:0007669"/>
    <property type="project" value="TreeGrafter"/>
</dbReference>
<dbReference type="InterPro" id="IPR029065">
    <property type="entry name" value="Enolase_C-like"/>
</dbReference>
<dbReference type="InterPro" id="IPR013342">
    <property type="entry name" value="Mandelate_racemase_C"/>
</dbReference>
<dbReference type="Gene3D" id="3.20.20.120">
    <property type="entry name" value="Enolase-like C-terminal domain"/>
    <property type="match status" value="1"/>
</dbReference>
<dbReference type="SMART" id="SM00922">
    <property type="entry name" value="MR_MLE"/>
    <property type="match status" value="1"/>
</dbReference>